<keyword evidence="3" id="KW-1185">Reference proteome</keyword>
<accession>A0A8H5FJ14</accession>
<dbReference type="EMBL" id="JAACJK010000016">
    <property type="protein sequence ID" value="KAF5338203.1"/>
    <property type="molecule type" value="Genomic_DNA"/>
</dbReference>
<feature type="region of interest" description="Disordered" evidence="1">
    <location>
        <begin position="30"/>
        <end position="84"/>
    </location>
</feature>
<dbReference type="AlphaFoldDB" id="A0A8H5FJ14"/>
<evidence type="ECO:0000313" key="2">
    <source>
        <dbReference type="EMBL" id="KAF5338203.1"/>
    </source>
</evidence>
<dbReference type="Proteomes" id="UP000541558">
    <property type="component" value="Unassembled WGS sequence"/>
</dbReference>
<name>A0A8H5FJ14_9AGAR</name>
<feature type="compositionally biased region" description="Low complexity" evidence="1">
    <location>
        <begin position="65"/>
        <end position="80"/>
    </location>
</feature>
<evidence type="ECO:0000256" key="1">
    <source>
        <dbReference type="SAM" id="MobiDB-lite"/>
    </source>
</evidence>
<feature type="region of interest" description="Disordered" evidence="1">
    <location>
        <begin position="166"/>
        <end position="214"/>
    </location>
</feature>
<protein>
    <submittedName>
        <fullName evidence="2">Uncharacterized protein</fullName>
    </submittedName>
</protein>
<comment type="caution">
    <text evidence="2">The sequence shown here is derived from an EMBL/GenBank/DDBJ whole genome shotgun (WGS) entry which is preliminary data.</text>
</comment>
<gene>
    <name evidence="2" type="ORF">D9611_014606</name>
</gene>
<reference evidence="2 3" key="1">
    <citation type="journal article" date="2020" name="ISME J.">
        <title>Uncovering the hidden diversity of litter-decomposition mechanisms in mushroom-forming fungi.</title>
        <authorList>
            <person name="Floudas D."/>
            <person name="Bentzer J."/>
            <person name="Ahren D."/>
            <person name="Johansson T."/>
            <person name="Persson P."/>
            <person name="Tunlid A."/>
        </authorList>
    </citation>
    <scope>NUCLEOTIDE SEQUENCE [LARGE SCALE GENOMIC DNA]</scope>
    <source>
        <strain evidence="2 3">CBS 175.51</strain>
    </source>
</reference>
<proteinExistence type="predicted"/>
<feature type="compositionally biased region" description="Basic and acidic residues" evidence="1">
    <location>
        <begin position="201"/>
        <end position="214"/>
    </location>
</feature>
<organism evidence="2 3">
    <name type="scientific">Ephemerocybe angulata</name>
    <dbReference type="NCBI Taxonomy" id="980116"/>
    <lineage>
        <taxon>Eukaryota</taxon>
        <taxon>Fungi</taxon>
        <taxon>Dikarya</taxon>
        <taxon>Basidiomycota</taxon>
        <taxon>Agaricomycotina</taxon>
        <taxon>Agaricomycetes</taxon>
        <taxon>Agaricomycetidae</taxon>
        <taxon>Agaricales</taxon>
        <taxon>Agaricineae</taxon>
        <taxon>Psathyrellaceae</taxon>
        <taxon>Ephemerocybe</taxon>
    </lineage>
</organism>
<sequence>MITAAGSSFEFDFGGCECARGCGYEYGREYDDDTQHDYDTEHDDDSEFQYNLDPNFNLEPDPHWQSSSQNPPASPASPLRPIRRRRIRIRDRAAQGLRIWIRSSPCYNGSLSVSGASGRIPDGLECDWPDGCSKATKASFILTKDEVNGDCALLTRDEVDGCTWGEGPGRSNRACVPTKSRLPQGRGGTGRDGADGGGQEGKVDGTVRVKGWDE</sequence>
<feature type="compositionally biased region" description="Basic and acidic residues" evidence="1">
    <location>
        <begin position="30"/>
        <end position="39"/>
    </location>
</feature>
<evidence type="ECO:0000313" key="3">
    <source>
        <dbReference type="Proteomes" id="UP000541558"/>
    </source>
</evidence>
<feature type="compositionally biased region" description="Gly residues" evidence="1">
    <location>
        <begin position="185"/>
        <end position="200"/>
    </location>
</feature>